<name>T1HTS4_RHOPR</name>
<evidence type="ECO:0000256" key="5">
    <source>
        <dbReference type="ARBA" id="ARBA00023136"/>
    </source>
</evidence>
<dbReference type="HOGENOM" id="CLU_063916_3_2_1"/>
<evidence type="ECO:0000256" key="1">
    <source>
        <dbReference type="ARBA" id="ARBA00004167"/>
    </source>
</evidence>
<accession>T1HTS4</accession>
<sequence length="196" mass="22227">MYNISELPSNFVKSNYLGCYSDNGDNRLLNGKYVTFMKELSPEFCVGYCYRSGYRYAGVHNGTQCFCGDSLNQGQSKLRDSDCDIKCANSRFNCGDYSEEDHLIGCFIDNEKLRLLSALLMTITDKYTPKLCLNIRLQLGYKFCGVEYGQECHCGNKRPDSSLEVGENQCEMPCPGDRSQKCGGAWRINVYSTDKW</sequence>
<dbReference type="Pfam" id="PF01822">
    <property type="entry name" value="WSC"/>
    <property type="match status" value="2"/>
</dbReference>
<keyword evidence="3" id="KW-0732">Signal</keyword>
<organism evidence="8 9">
    <name type="scientific">Rhodnius prolixus</name>
    <name type="common">Triatomid bug</name>
    <dbReference type="NCBI Taxonomy" id="13249"/>
    <lineage>
        <taxon>Eukaryota</taxon>
        <taxon>Metazoa</taxon>
        <taxon>Ecdysozoa</taxon>
        <taxon>Arthropoda</taxon>
        <taxon>Hexapoda</taxon>
        <taxon>Insecta</taxon>
        <taxon>Pterygota</taxon>
        <taxon>Neoptera</taxon>
        <taxon>Paraneoptera</taxon>
        <taxon>Hemiptera</taxon>
        <taxon>Heteroptera</taxon>
        <taxon>Panheteroptera</taxon>
        <taxon>Cimicomorpha</taxon>
        <taxon>Reduviidae</taxon>
        <taxon>Triatominae</taxon>
        <taxon>Rhodnius</taxon>
    </lineage>
</organism>
<dbReference type="PANTHER" id="PTHR24269:SF16">
    <property type="entry name" value="PROTEIN SLG1"/>
    <property type="match status" value="1"/>
</dbReference>
<dbReference type="OMA" id="CHCGTGL"/>
<dbReference type="InParanoid" id="T1HTS4"/>
<feature type="domain" description="WSC" evidence="7">
    <location>
        <begin position="13"/>
        <end position="106"/>
    </location>
</feature>
<dbReference type="PROSITE" id="PS51212">
    <property type="entry name" value="WSC"/>
    <property type="match status" value="2"/>
</dbReference>
<dbReference type="SMART" id="SM00321">
    <property type="entry name" value="WSC"/>
    <property type="match status" value="2"/>
</dbReference>
<keyword evidence="2" id="KW-0812">Transmembrane</keyword>
<dbReference type="EMBL" id="ACPB03009762">
    <property type="status" value="NOT_ANNOTATED_CDS"/>
    <property type="molecule type" value="Genomic_DNA"/>
</dbReference>
<keyword evidence="9" id="KW-1185">Reference proteome</keyword>
<dbReference type="Proteomes" id="UP000015103">
    <property type="component" value="Unassembled WGS sequence"/>
</dbReference>
<evidence type="ECO:0000313" key="8">
    <source>
        <dbReference type="EnsemblMetazoa" id="RPRC007444-PA"/>
    </source>
</evidence>
<dbReference type="VEuPathDB" id="VectorBase:RPRC007444"/>
<evidence type="ECO:0000256" key="3">
    <source>
        <dbReference type="ARBA" id="ARBA00022729"/>
    </source>
</evidence>
<dbReference type="InterPro" id="IPR051836">
    <property type="entry name" value="Kremen_rcpt"/>
</dbReference>
<evidence type="ECO:0000313" key="9">
    <source>
        <dbReference type="Proteomes" id="UP000015103"/>
    </source>
</evidence>
<evidence type="ECO:0000256" key="4">
    <source>
        <dbReference type="ARBA" id="ARBA00022989"/>
    </source>
</evidence>
<dbReference type="EnsemblMetazoa" id="RPRC007444-RA">
    <property type="protein sequence ID" value="RPRC007444-PA"/>
    <property type="gene ID" value="RPRC007444"/>
</dbReference>
<dbReference type="AlphaFoldDB" id="T1HTS4"/>
<dbReference type="eggNOG" id="KOG4157">
    <property type="taxonomic scope" value="Eukaryota"/>
</dbReference>
<evidence type="ECO:0000256" key="6">
    <source>
        <dbReference type="ARBA" id="ARBA00023180"/>
    </source>
</evidence>
<reference evidence="8" key="1">
    <citation type="submission" date="2015-05" db="UniProtKB">
        <authorList>
            <consortium name="EnsemblMetazoa"/>
        </authorList>
    </citation>
    <scope>IDENTIFICATION</scope>
</reference>
<dbReference type="GO" id="GO:0005886">
    <property type="term" value="C:plasma membrane"/>
    <property type="evidence" value="ECO:0007669"/>
    <property type="project" value="TreeGrafter"/>
</dbReference>
<keyword evidence="6" id="KW-0325">Glycoprotein</keyword>
<feature type="domain" description="WSC" evidence="7">
    <location>
        <begin position="107"/>
        <end position="194"/>
    </location>
</feature>
<evidence type="ECO:0000259" key="7">
    <source>
        <dbReference type="PROSITE" id="PS51212"/>
    </source>
</evidence>
<evidence type="ECO:0000256" key="2">
    <source>
        <dbReference type="ARBA" id="ARBA00022692"/>
    </source>
</evidence>
<keyword evidence="5" id="KW-0472">Membrane</keyword>
<proteinExistence type="predicted"/>
<dbReference type="PANTHER" id="PTHR24269">
    <property type="entry name" value="KREMEN PROTEIN"/>
    <property type="match status" value="1"/>
</dbReference>
<protein>
    <submittedName>
        <fullName evidence="8">WSC domain-containing protein</fullName>
    </submittedName>
</protein>
<comment type="subcellular location">
    <subcellularLocation>
        <location evidence="1">Membrane</location>
        <topology evidence="1">Single-pass membrane protein</topology>
    </subcellularLocation>
</comment>
<dbReference type="InterPro" id="IPR002889">
    <property type="entry name" value="WSC_carb-bd"/>
</dbReference>
<dbReference type="STRING" id="13249.T1HTS4"/>
<keyword evidence="4" id="KW-1133">Transmembrane helix</keyword>